<dbReference type="AlphaFoldDB" id="A0A133S3Y4"/>
<evidence type="ECO:0000313" key="2">
    <source>
        <dbReference type="Proteomes" id="UP000070226"/>
    </source>
</evidence>
<dbReference type="InterPro" id="IPR007497">
    <property type="entry name" value="SIMPL/DUF541"/>
</dbReference>
<sequence>MIYMNTILIKIYMSYFRGYCPVLLILYKERYMKFSKRLFTKTVALAAICASVATASLAAPQGSFDASEIHVTGQASRSVAPTYAILTLGITSENTNINAAKSNNDRIMSDLISRLSNLNVAKKDVYTSNISVSPTNDYQEGKRVNTGYRVSNLVTVKINNLDSVGKVVDAAVNAGANDINSLSFQNDTSQQLSDSLTTEAIQNGQHKAEVIAAALGRTLGPVKTVNISNTETSTFDQGYYRSAKVLAANLSTSTPVEKGSLIVSQDADIVYYLQ</sequence>
<reference evidence="1 2" key="1">
    <citation type="submission" date="2016-01" db="EMBL/GenBank/DDBJ databases">
        <authorList>
            <person name="Oliw E.H."/>
        </authorList>
    </citation>
    <scope>NUCLEOTIDE SEQUENCE [LARGE SCALE GENOMIC DNA]</scope>
    <source>
        <strain evidence="1 2">CMW7756B</strain>
    </source>
</reference>
<accession>A0A133S3Y4</accession>
<name>A0A133S3Y4_9FIRM</name>
<dbReference type="InterPro" id="IPR052022">
    <property type="entry name" value="26kDa_periplasmic_antigen"/>
</dbReference>
<dbReference type="GO" id="GO:0006974">
    <property type="term" value="P:DNA damage response"/>
    <property type="evidence" value="ECO:0007669"/>
    <property type="project" value="TreeGrafter"/>
</dbReference>
<dbReference type="Gene3D" id="3.30.70.2970">
    <property type="entry name" value="Protein of unknown function (DUF541), domain 2"/>
    <property type="match status" value="1"/>
</dbReference>
<gene>
    <name evidence="1" type="ORF">HMPREF3233_01327</name>
</gene>
<proteinExistence type="predicted"/>
<comment type="caution">
    <text evidence="1">The sequence shown here is derived from an EMBL/GenBank/DDBJ whole genome shotgun (WGS) entry which is preliminary data.</text>
</comment>
<dbReference type="Gene3D" id="3.30.110.170">
    <property type="entry name" value="Protein of unknown function (DUF541), domain 1"/>
    <property type="match status" value="1"/>
</dbReference>
<dbReference type="PANTHER" id="PTHR34387:SF2">
    <property type="entry name" value="SLR1258 PROTEIN"/>
    <property type="match status" value="1"/>
</dbReference>
<dbReference type="PATRIC" id="fig|39777.7.peg.1292"/>
<protein>
    <recommendedName>
        <fullName evidence="3">DUF541 domain-containing protein</fullName>
    </recommendedName>
</protein>
<evidence type="ECO:0008006" key="3">
    <source>
        <dbReference type="Google" id="ProtNLM"/>
    </source>
</evidence>
<dbReference type="Pfam" id="PF04402">
    <property type="entry name" value="SIMPL"/>
    <property type="match status" value="1"/>
</dbReference>
<dbReference type="PANTHER" id="PTHR34387">
    <property type="entry name" value="SLR1258 PROTEIN"/>
    <property type="match status" value="1"/>
</dbReference>
<evidence type="ECO:0000313" key="1">
    <source>
        <dbReference type="EMBL" id="KXA63574.1"/>
    </source>
</evidence>
<organism evidence="1">
    <name type="scientific">Veillonella atypica</name>
    <dbReference type="NCBI Taxonomy" id="39777"/>
    <lineage>
        <taxon>Bacteria</taxon>
        <taxon>Bacillati</taxon>
        <taxon>Bacillota</taxon>
        <taxon>Negativicutes</taxon>
        <taxon>Veillonellales</taxon>
        <taxon>Veillonellaceae</taxon>
        <taxon>Veillonella</taxon>
    </lineage>
</organism>
<dbReference type="EMBL" id="LRQT01000056">
    <property type="protein sequence ID" value="KXA63574.1"/>
    <property type="molecule type" value="Genomic_DNA"/>
</dbReference>
<dbReference type="Proteomes" id="UP000070226">
    <property type="component" value="Unassembled WGS sequence"/>
</dbReference>